<accession>A0A6P5SPH3</accession>
<keyword evidence="2" id="KW-1185">Reference proteome</keyword>
<dbReference type="GeneID" id="110758117"/>
<gene>
    <name evidence="3" type="primary">LOC110758117</name>
</gene>
<dbReference type="KEGG" id="pavi:110758117"/>
<feature type="region of interest" description="Disordered" evidence="1">
    <location>
        <begin position="1"/>
        <end position="23"/>
    </location>
</feature>
<organism evidence="2 3">
    <name type="scientific">Prunus avium</name>
    <name type="common">Cherry</name>
    <name type="synonym">Cerasus avium</name>
    <dbReference type="NCBI Taxonomy" id="42229"/>
    <lineage>
        <taxon>Eukaryota</taxon>
        <taxon>Viridiplantae</taxon>
        <taxon>Streptophyta</taxon>
        <taxon>Embryophyta</taxon>
        <taxon>Tracheophyta</taxon>
        <taxon>Spermatophyta</taxon>
        <taxon>Magnoliopsida</taxon>
        <taxon>eudicotyledons</taxon>
        <taxon>Gunneridae</taxon>
        <taxon>Pentapetalae</taxon>
        <taxon>rosids</taxon>
        <taxon>fabids</taxon>
        <taxon>Rosales</taxon>
        <taxon>Rosaceae</taxon>
        <taxon>Amygdaloideae</taxon>
        <taxon>Amygdaleae</taxon>
        <taxon>Prunus</taxon>
    </lineage>
</organism>
<evidence type="ECO:0000313" key="2">
    <source>
        <dbReference type="Proteomes" id="UP000515124"/>
    </source>
</evidence>
<sequence length="128" mass="13857">MRSLSSPQVSSPPRSPLRSPLMPRSHRLGDAVDAIISFASVITCRHLPLNGSLSSSISRWYSLVGALCLVICFSSSSPKLLMSTLSRIWLLSAVGYRGEASCSKGGLQDRNVGRHLLDRTSLIKATLF</sequence>
<reference evidence="3" key="1">
    <citation type="submission" date="2025-08" db="UniProtKB">
        <authorList>
            <consortium name="RefSeq"/>
        </authorList>
    </citation>
    <scope>IDENTIFICATION</scope>
</reference>
<name>A0A6P5SPH3_PRUAV</name>
<proteinExistence type="predicted"/>
<evidence type="ECO:0000256" key="1">
    <source>
        <dbReference type="SAM" id="MobiDB-lite"/>
    </source>
</evidence>
<dbReference type="Proteomes" id="UP000515124">
    <property type="component" value="Unplaced"/>
</dbReference>
<evidence type="ECO:0000313" key="3">
    <source>
        <dbReference type="RefSeq" id="XP_021815598.1"/>
    </source>
</evidence>
<dbReference type="RefSeq" id="XP_021815598.1">
    <property type="nucleotide sequence ID" value="XM_021959906.1"/>
</dbReference>
<dbReference type="AlphaFoldDB" id="A0A6P5SPH3"/>
<protein>
    <submittedName>
        <fullName evidence="3">Uncharacterized protein LOC110758117 isoform X1</fullName>
    </submittedName>
</protein>